<sequence length="129" mass="14801">MEREGGRRRRRAEEEDGGPRAAPAAWSMGLPRWTASPERRQTFSRWQRIAREVGQYPSTQRLDRMEPSGLTSIPAQRRNEASRGAKGGHNERPAEGSKWAQGGQDQEEEDEEEEEGSRREGQDYACRCW</sequence>
<reference evidence="2" key="1">
    <citation type="submission" date="2023-10" db="EMBL/GenBank/DDBJ databases">
        <authorList>
            <person name="Chen Y."/>
            <person name="Shah S."/>
            <person name="Dougan E. K."/>
            <person name="Thang M."/>
            <person name="Chan C."/>
        </authorList>
    </citation>
    <scope>NUCLEOTIDE SEQUENCE [LARGE SCALE GENOMIC DNA]</scope>
</reference>
<feature type="compositionally biased region" description="Basic residues" evidence="1">
    <location>
        <begin position="1"/>
        <end position="10"/>
    </location>
</feature>
<gene>
    <name evidence="2" type="ORF">PCOR1329_LOCUS81556</name>
</gene>
<accession>A0ABN9Y5P5</accession>
<dbReference type="Proteomes" id="UP001189429">
    <property type="component" value="Unassembled WGS sequence"/>
</dbReference>
<comment type="caution">
    <text evidence="2">The sequence shown here is derived from an EMBL/GenBank/DDBJ whole genome shotgun (WGS) entry which is preliminary data.</text>
</comment>
<evidence type="ECO:0000256" key="1">
    <source>
        <dbReference type="SAM" id="MobiDB-lite"/>
    </source>
</evidence>
<dbReference type="EMBL" id="CAUYUJ010021641">
    <property type="protein sequence ID" value="CAK0906108.1"/>
    <property type="molecule type" value="Genomic_DNA"/>
</dbReference>
<evidence type="ECO:0000313" key="3">
    <source>
        <dbReference type="Proteomes" id="UP001189429"/>
    </source>
</evidence>
<organism evidence="2 3">
    <name type="scientific">Prorocentrum cordatum</name>
    <dbReference type="NCBI Taxonomy" id="2364126"/>
    <lineage>
        <taxon>Eukaryota</taxon>
        <taxon>Sar</taxon>
        <taxon>Alveolata</taxon>
        <taxon>Dinophyceae</taxon>
        <taxon>Prorocentrales</taxon>
        <taxon>Prorocentraceae</taxon>
        <taxon>Prorocentrum</taxon>
    </lineage>
</organism>
<evidence type="ECO:0000313" key="2">
    <source>
        <dbReference type="EMBL" id="CAK0906108.1"/>
    </source>
</evidence>
<feature type="compositionally biased region" description="Acidic residues" evidence="1">
    <location>
        <begin position="105"/>
        <end position="115"/>
    </location>
</feature>
<feature type="region of interest" description="Disordered" evidence="1">
    <location>
        <begin position="1"/>
        <end position="129"/>
    </location>
</feature>
<feature type="compositionally biased region" description="Basic and acidic residues" evidence="1">
    <location>
        <begin position="77"/>
        <end position="95"/>
    </location>
</feature>
<keyword evidence="3" id="KW-1185">Reference proteome</keyword>
<protein>
    <submittedName>
        <fullName evidence="2">Uncharacterized protein</fullName>
    </submittedName>
</protein>
<name>A0ABN9Y5P5_9DINO</name>
<proteinExistence type="predicted"/>